<proteinExistence type="predicted"/>
<dbReference type="InterPro" id="IPR042541">
    <property type="entry name" value="BART_sf"/>
</dbReference>
<reference evidence="8" key="1">
    <citation type="submission" date="2021-01" db="EMBL/GenBank/DDBJ databases">
        <authorList>
            <person name="Corre E."/>
            <person name="Pelletier E."/>
            <person name="Niang G."/>
            <person name="Scheremetjew M."/>
            <person name="Finn R."/>
            <person name="Kale V."/>
            <person name="Holt S."/>
            <person name="Cochrane G."/>
            <person name="Meng A."/>
            <person name="Brown T."/>
            <person name="Cohen L."/>
        </authorList>
    </citation>
    <scope>NUCLEOTIDE SEQUENCE</scope>
    <source>
        <strain evidence="8">CCMP1381</strain>
    </source>
</reference>
<keyword evidence="5" id="KW-0966">Cell projection</keyword>
<dbReference type="Gene3D" id="1.20.1520.10">
    <property type="entry name" value="ADP-ribosylation factor-like 2-binding protein, domain"/>
    <property type="match status" value="1"/>
</dbReference>
<dbReference type="EMBL" id="HBGS01064796">
    <property type="protein sequence ID" value="CAD9500935.1"/>
    <property type="molecule type" value="Transcribed_RNA"/>
</dbReference>
<evidence type="ECO:0000256" key="4">
    <source>
        <dbReference type="ARBA" id="ARBA00023069"/>
    </source>
</evidence>
<feature type="compositionally biased region" description="Basic and acidic residues" evidence="6">
    <location>
        <begin position="169"/>
        <end position="196"/>
    </location>
</feature>
<evidence type="ECO:0000256" key="6">
    <source>
        <dbReference type="SAM" id="MobiDB-lite"/>
    </source>
</evidence>
<dbReference type="InterPro" id="IPR023379">
    <property type="entry name" value="BART_dom"/>
</dbReference>
<organism evidence="8">
    <name type="scientific">Octactis speculum</name>
    <dbReference type="NCBI Taxonomy" id="3111310"/>
    <lineage>
        <taxon>Eukaryota</taxon>
        <taxon>Sar</taxon>
        <taxon>Stramenopiles</taxon>
        <taxon>Ochrophyta</taxon>
        <taxon>Dictyochophyceae</taxon>
        <taxon>Dictyochales</taxon>
        <taxon>Dictyochaceae</taxon>
        <taxon>Octactis</taxon>
    </lineage>
</organism>
<dbReference type="GO" id="GO:0005737">
    <property type="term" value="C:cytoplasm"/>
    <property type="evidence" value="ECO:0007669"/>
    <property type="project" value="UniProtKB-SubCell"/>
</dbReference>
<comment type="subcellular location">
    <subcellularLocation>
        <location evidence="1">Cell projection</location>
        <location evidence="1">Cilium</location>
    </subcellularLocation>
    <subcellularLocation>
        <location evidence="2">Cytoplasm</location>
    </subcellularLocation>
</comment>
<dbReference type="Pfam" id="PF11527">
    <property type="entry name" value="ARL2_Bind_BART"/>
    <property type="match status" value="1"/>
</dbReference>
<dbReference type="GO" id="GO:0005929">
    <property type="term" value="C:cilium"/>
    <property type="evidence" value="ECO:0007669"/>
    <property type="project" value="UniProtKB-SubCell"/>
</dbReference>
<evidence type="ECO:0000256" key="5">
    <source>
        <dbReference type="ARBA" id="ARBA00023273"/>
    </source>
</evidence>
<keyword evidence="4" id="KW-0969">Cilium</keyword>
<evidence type="ECO:0000313" key="8">
    <source>
        <dbReference type="EMBL" id="CAD9500935.1"/>
    </source>
</evidence>
<feature type="region of interest" description="Disordered" evidence="6">
    <location>
        <begin position="163"/>
        <end position="205"/>
    </location>
</feature>
<name>A0A7S2HVG4_9STRA</name>
<evidence type="ECO:0000259" key="7">
    <source>
        <dbReference type="Pfam" id="PF11527"/>
    </source>
</evidence>
<evidence type="ECO:0000256" key="3">
    <source>
        <dbReference type="ARBA" id="ARBA00022490"/>
    </source>
</evidence>
<gene>
    <name evidence="8" type="ORF">DSPE1174_LOCUS33863</name>
</gene>
<dbReference type="AlphaFoldDB" id="A0A7S2HVG4"/>
<sequence>MASKEDDSPAPAISPHQRKINKAIEFCREREWHILESALKHCWTNNFLGVFRQFFKDHAAHFRGMKRKDPLTGEWSLDTGTHSHQQHEDFEEYLKLYESQLADYIENHPDGPGATVTEFYRELKAAQECDFADEGTQMFIDCLVASADYDSFYSVMVREADMLPDDESESKFDDRRPDIAEAKSESKADYDDDNPKGGRGGGSYK</sequence>
<feature type="domain" description="BART" evidence="7">
    <location>
        <begin position="33"/>
        <end position="160"/>
    </location>
</feature>
<accession>A0A7S2HVG4</accession>
<protein>
    <recommendedName>
        <fullName evidence="7">BART domain-containing protein</fullName>
    </recommendedName>
</protein>
<keyword evidence="3" id="KW-0963">Cytoplasm</keyword>
<evidence type="ECO:0000256" key="1">
    <source>
        <dbReference type="ARBA" id="ARBA00004138"/>
    </source>
</evidence>
<evidence type="ECO:0000256" key="2">
    <source>
        <dbReference type="ARBA" id="ARBA00004496"/>
    </source>
</evidence>